<feature type="compositionally biased region" description="Basic and acidic residues" evidence="1">
    <location>
        <begin position="16"/>
        <end position="67"/>
    </location>
</feature>
<feature type="region of interest" description="Disordered" evidence="1">
    <location>
        <begin position="1"/>
        <end position="67"/>
    </location>
</feature>
<proteinExistence type="predicted"/>
<feature type="compositionally biased region" description="Polar residues" evidence="1">
    <location>
        <begin position="1"/>
        <end position="14"/>
    </location>
</feature>
<sequence length="67" mass="7195">MNTQGTAAGSNQQEDYLDKGLDAVEKKYGGGKIDPAKQRSTNEKITDKARGLVEKATGKDIPDKISN</sequence>
<reference evidence="3" key="1">
    <citation type="submission" date="2017-02" db="EMBL/GenBank/DDBJ databases">
        <authorList>
            <person name="Tafer H."/>
            <person name="Lopandic K."/>
        </authorList>
    </citation>
    <scope>NUCLEOTIDE SEQUENCE [LARGE SCALE GENOMIC DNA]</scope>
    <source>
        <strain evidence="3">CBS 366.77</strain>
    </source>
</reference>
<dbReference type="OrthoDB" id="3050608at2759"/>
<evidence type="ECO:0000256" key="1">
    <source>
        <dbReference type="SAM" id="MobiDB-lite"/>
    </source>
</evidence>
<protein>
    <submittedName>
        <fullName evidence="2">Uncharacterized protein</fullName>
    </submittedName>
</protein>
<accession>A0A3A2YZY6</accession>
<evidence type="ECO:0000313" key="3">
    <source>
        <dbReference type="Proteomes" id="UP000266188"/>
    </source>
</evidence>
<dbReference type="PANTHER" id="PTHR40462:SF1">
    <property type="entry name" value="EXPRESSED PROTEIN"/>
    <property type="match status" value="1"/>
</dbReference>
<dbReference type="PANTHER" id="PTHR40462">
    <property type="entry name" value="CHROMOSOME 1, WHOLE GENOME SHOTGUN SEQUENCE"/>
    <property type="match status" value="1"/>
</dbReference>
<dbReference type="AlphaFoldDB" id="A0A3A2YZY6"/>
<comment type="caution">
    <text evidence="2">The sequence shown here is derived from an EMBL/GenBank/DDBJ whole genome shotgun (WGS) entry which is preliminary data.</text>
</comment>
<name>A0A3A2YZY6_9EURO</name>
<evidence type="ECO:0000313" key="2">
    <source>
        <dbReference type="EMBL" id="RJE16459.1"/>
    </source>
</evidence>
<dbReference type="EMBL" id="MVGC01004831">
    <property type="protein sequence ID" value="RJE16459.1"/>
    <property type="molecule type" value="Genomic_DNA"/>
</dbReference>
<dbReference type="Proteomes" id="UP000266188">
    <property type="component" value="Unassembled WGS sequence"/>
</dbReference>
<keyword evidence="3" id="KW-1185">Reference proteome</keyword>
<organism evidence="2 3">
    <name type="scientific">Aspergillus sclerotialis</name>
    <dbReference type="NCBI Taxonomy" id="2070753"/>
    <lineage>
        <taxon>Eukaryota</taxon>
        <taxon>Fungi</taxon>
        <taxon>Dikarya</taxon>
        <taxon>Ascomycota</taxon>
        <taxon>Pezizomycotina</taxon>
        <taxon>Eurotiomycetes</taxon>
        <taxon>Eurotiomycetidae</taxon>
        <taxon>Eurotiales</taxon>
        <taxon>Aspergillaceae</taxon>
        <taxon>Aspergillus</taxon>
        <taxon>Aspergillus subgen. Polypaecilum</taxon>
    </lineage>
</organism>
<gene>
    <name evidence="2" type="ORF">PHISCL_11204</name>
</gene>